<organism evidence="2 3">
    <name type="scientific">Pogonophryne albipinna</name>
    <dbReference type="NCBI Taxonomy" id="1090488"/>
    <lineage>
        <taxon>Eukaryota</taxon>
        <taxon>Metazoa</taxon>
        <taxon>Chordata</taxon>
        <taxon>Craniata</taxon>
        <taxon>Vertebrata</taxon>
        <taxon>Euteleostomi</taxon>
        <taxon>Actinopterygii</taxon>
        <taxon>Neopterygii</taxon>
        <taxon>Teleostei</taxon>
        <taxon>Neoteleostei</taxon>
        <taxon>Acanthomorphata</taxon>
        <taxon>Eupercaria</taxon>
        <taxon>Perciformes</taxon>
        <taxon>Notothenioidei</taxon>
        <taxon>Pogonophryne</taxon>
    </lineage>
</organism>
<name>A0AAD6BFT0_9TELE</name>
<accession>A0AAD6BFT0</accession>
<reference evidence="2" key="1">
    <citation type="submission" date="2022-11" db="EMBL/GenBank/DDBJ databases">
        <title>Chromosome-level genome of Pogonophryne albipinna.</title>
        <authorList>
            <person name="Jo E."/>
        </authorList>
    </citation>
    <scope>NUCLEOTIDE SEQUENCE</scope>
    <source>
        <strain evidence="2">SGF0006</strain>
        <tissue evidence="2">Muscle</tissue>
    </source>
</reference>
<evidence type="ECO:0000256" key="1">
    <source>
        <dbReference type="SAM" id="MobiDB-lite"/>
    </source>
</evidence>
<keyword evidence="3" id="KW-1185">Reference proteome</keyword>
<proteinExistence type="predicted"/>
<dbReference type="AlphaFoldDB" id="A0AAD6BFT0"/>
<dbReference type="EMBL" id="JAPTMU010000006">
    <property type="protein sequence ID" value="KAJ4942047.1"/>
    <property type="molecule type" value="Genomic_DNA"/>
</dbReference>
<dbReference type="Proteomes" id="UP001219934">
    <property type="component" value="Unassembled WGS sequence"/>
</dbReference>
<feature type="region of interest" description="Disordered" evidence="1">
    <location>
        <begin position="87"/>
        <end position="106"/>
    </location>
</feature>
<evidence type="ECO:0000313" key="3">
    <source>
        <dbReference type="Proteomes" id="UP001219934"/>
    </source>
</evidence>
<protein>
    <submittedName>
        <fullName evidence="2">Uncharacterized protein</fullName>
    </submittedName>
</protein>
<evidence type="ECO:0000313" key="2">
    <source>
        <dbReference type="EMBL" id="KAJ4942047.1"/>
    </source>
</evidence>
<sequence>MSQLNIHGGRSLQNCSKHFEEVVSKVPGPGADIVLPASGSVLRAVTAKAGQSEKLEYDKHVGKWLRAKSIHQSDISSILSPGQAYGYEKDPLLKQPPPSRDTTPGPAYYNPLLISAHKSKGVRFSNMTGKRETSTCNENVNLQKEKKVRAEHYIPRYHELLPKLEEKKGFPGPGQYHIIILRSL</sequence>
<gene>
    <name evidence="2" type="ORF">JOQ06_011917</name>
</gene>
<comment type="caution">
    <text evidence="2">The sequence shown here is derived from an EMBL/GenBank/DDBJ whole genome shotgun (WGS) entry which is preliminary data.</text>
</comment>